<organism evidence="2 3">
    <name type="scientific">Claviceps africana</name>
    <dbReference type="NCBI Taxonomy" id="83212"/>
    <lineage>
        <taxon>Eukaryota</taxon>
        <taxon>Fungi</taxon>
        <taxon>Dikarya</taxon>
        <taxon>Ascomycota</taxon>
        <taxon>Pezizomycotina</taxon>
        <taxon>Sordariomycetes</taxon>
        <taxon>Hypocreomycetidae</taxon>
        <taxon>Hypocreales</taxon>
        <taxon>Clavicipitaceae</taxon>
        <taxon>Claviceps</taxon>
    </lineage>
</organism>
<dbReference type="AlphaFoldDB" id="A0A8K0JCJ3"/>
<sequence length="157" mass="17209">MPARSLLTASQPIENLTHSPKQETAEISMHKRRLESGRKLSHLVSKFEILDSLSRQSKPLATKKANLPGANDSTLQLNRAPSSHSSVSARSLYHHAVIDKPEDLLPGQGEAHKDDEPATAEAHVSLVAERRRLFEVKLGDASLSRFQDCVSSDAVDI</sequence>
<comment type="caution">
    <text evidence="2">The sequence shown here is derived from an EMBL/GenBank/DDBJ whole genome shotgun (WGS) entry which is preliminary data.</text>
</comment>
<feature type="region of interest" description="Disordered" evidence="1">
    <location>
        <begin position="1"/>
        <end position="26"/>
    </location>
</feature>
<dbReference type="OrthoDB" id="5084700at2759"/>
<feature type="compositionally biased region" description="Polar residues" evidence="1">
    <location>
        <begin position="7"/>
        <end position="19"/>
    </location>
</feature>
<evidence type="ECO:0000256" key="1">
    <source>
        <dbReference type="SAM" id="MobiDB-lite"/>
    </source>
</evidence>
<keyword evidence="3" id="KW-1185">Reference proteome</keyword>
<feature type="region of interest" description="Disordered" evidence="1">
    <location>
        <begin position="58"/>
        <end position="88"/>
    </location>
</feature>
<name>A0A8K0JCJ3_9HYPO</name>
<accession>A0A8K0JCJ3</accession>
<evidence type="ECO:0000313" key="2">
    <source>
        <dbReference type="EMBL" id="KAG5930145.1"/>
    </source>
</evidence>
<reference evidence="2" key="1">
    <citation type="journal article" date="2020" name="bioRxiv">
        <title>Whole genome comparisons of ergot fungi reveals the divergence and evolution of species within the genus Claviceps are the result of varying mechanisms driving genome evolution and host range expansion.</title>
        <authorList>
            <person name="Wyka S.A."/>
            <person name="Mondo S.J."/>
            <person name="Liu M."/>
            <person name="Dettman J."/>
            <person name="Nalam V."/>
            <person name="Broders K.D."/>
        </authorList>
    </citation>
    <scope>NUCLEOTIDE SEQUENCE</scope>
    <source>
        <strain evidence="2">CCC 489</strain>
    </source>
</reference>
<dbReference type="Proteomes" id="UP000811619">
    <property type="component" value="Unassembled WGS sequence"/>
</dbReference>
<gene>
    <name evidence="2" type="ORF">E4U42_002884</name>
</gene>
<feature type="compositionally biased region" description="Polar residues" evidence="1">
    <location>
        <begin position="71"/>
        <end position="81"/>
    </location>
</feature>
<protein>
    <submittedName>
        <fullName evidence="2">Uncharacterized protein</fullName>
    </submittedName>
</protein>
<evidence type="ECO:0000313" key="3">
    <source>
        <dbReference type="Proteomes" id="UP000811619"/>
    </source>
</evidence>
<proteinExistence type="predicted"/>
<dbReference type="EMBL" id="SRPY01000023">
    <property type="protein sequence ID" value="KAG5930145.1"/>
    <property type="molecule type" value="Genomic_DNA"/>
</dbReference>